<protein>
    <submittedName>
        <fullName evidence="1">Uncharacterized protein</fullName>
    </submittedName>
</protein>
<name>A0AAD6T929_9AGAR</name>
<evidence type="ECO:0000313" key="1">
    <source>
        <dbReference type="EMBL" id="KAJ7040705.1"/>
    </source>
</evidence>
<dbReference type="EMBL" id="JARJCM010000020">
    <property type="protein sequence ID" value="KAJ7040705.1"/>
    <property type="molecule type" value="Genomic_DNA"/>
</dbReference>
<gene>
    <name evidence="1" type="ORF">C8F04DRAFT_225300</name>
</gene>
<evidence type="ECO:0000313" key="2">
    <source>
        <dbReference type="Proteomes" id="UP001218188"/>
    </source>
</evidence>
<dbReference type="AlphaFoldDB" id="A0AAD6T929"/>
<comment type="caution">
    <text evidence="1">The sequence shown here is derived from an EMBL/GenBank/DDBJ whole genome shotgun (WGS) entry which is preliminary data.</text>
</comment>
<proteinExistence type="predicted"/>
<keyword evidence="2" id="KW-1185">Reference proteome</keyword>
<organism evidence="1 2">
    <name type="scientific">Mycena alexandri</name>
    <dbReference type="NCBI Taxonomy" id="1745969"/>
    <lineage>
        <taxon>Eukaryota</taxon>
        <taxon>Fungi</taxon>
        <taxon>Dikarya</taxon>
        <taxon>Basidiomycota</taxon>
        <taxon>Agaricomycotina</taxon>
        <taxon>Agaricomycetes</taxon>
        <taxon>Agaricomycetidae</taxon>
        <taxon>Agaricales</taxon>
        <taxon>Marasmiineae</taxon>
        <taxon>Mycenaceae</taxon>
        <taxon>Mycena</taxon>
    </lineage>
</organism>
<dbReference type="Proteomes" id="UP001218188">
    <property type="component" value="Unassembled WGS sequence"/>
</dbReference>
<accession>A0AAD6T929</accession>
<sequence length="97" mass="10250">MTCLSSAALMYPFPSLSNTLNASLISSSLSVSRILRAIMVRNSGKSMVPLPSASTSLIMSCSSASVGFCPSERMTVPSSLVVMVPSPSVRRSGRKHR</sequence>
<reference evidence="1" key="1">
    <citation type="submission" date="2023-03" db="EMBL/GenBank/DDBJ databases">
        <title>Massive genome expansion in bonnet fungi (Mycena s.s.) driven by repeated elements and novel gene families across ecological guilds.</title>
        <authorList>
            <consortium name="Lawrence Berkeley National Laboratory"/>
            <person name="Harder C.B."/>
            <person name="Miyauchi S."/>
            <person name="Viragh M."/>
            <person name="Kuo A."/>
            <person name="Thoen E."/>
            <person name="Andreopoulos B."/>
            <person name="Lu D."/>
            <person name="Skrede I."/>
            <person name="Drula E."/>
            <person name="Henrissat B."/>
            <person name="Morin E."/>
            <person name="Kohler A."/>
            <person name="Barry K."/>
            <person name="LaButti K."/>
            <person name="Morin E."/>
            <person name="Salamov A."/>
            <person name="Lipzen A."/>
            <person name="Mereny Z."/>
            <person name="Hegedus B."/>
            <person name="Baldrian P."/>
            <person name="Stursova M."/>
            <person name="Weitz H."/>
            <person name="Taylor A."/>
            <person name="Grigoriev I.V."/>
            <person name="Nagy L.G."/>
            <person name="Martin F."/>
            <person name="Kauserud H."/>
        </authorList>
    </citation>
    <scope>NUCLEOTIDE SEQUENCE</scope>
    <source>
        <strain evidence="1">CBHHK200</strain>
    </source>
</reference>